<dbReference type="EMBL" id="MHIE01000013">
    <property type="protein sequence ID" value="OGY45776.1"/>
    <property type="molecule type" value="Genomic_DNA"/>
</dbReference>
<feature type="domain" description="Peptidase C39-like" evidence="2">
    <location>
        <begin position="31"/>
        <end position="156"/>
    </location>
</feature>
<name>A0A1G1Y1R3_9BACT</name>
<dbReference type="AlphaFoldDB" id="A0A1G1Y1R3"/>
<evidence type="ECO:0000256" key="1">
    <source>
        <dbReference type="SAM" id="SignalP"/>
    </source>
</evidence>
<sequence length="572" mass="62199">MKRFIQKLGVLLALFAVTQVSYADNMTAMRWFSQIDPSWRYDSMGTSGNTIGSHGCVITCVAMAMDYYGVDTDPEQLNQWLSNNNGYVAGELDWNKLSVYTSEAVSYNGRIDSVDNVRLNQELDAGRPVILAVNLANGHFVLCVGRISSTYYIVDPLDYPAKLKTLASSYGTYTGMRLLSGPAQNNLVGYSGSWNVDSAPQIVDCYGRNGGRRTLGTPVSRTIAGVSHPATVWTDWWRCYTQIFDGGSLGECAIVYDFGSGINQAFPMHGQLWNYYKTHEGSQMLLGSTYIGGPVDSEQYATDNSTGHQLVVQEFANGYLTYDTVTGVSGGRPIPAGGGDPDFTIALVPPPGPLPDLTLQAQALTPTSIQVWGNAMGQSFTEVYFNDSYVGQLQDNTLVISSLQEQTSYQVHLRAIDNFGNVLDTTEPITVTTPAFPSTTAPVTLTQAVSVSDWPPPVVQNDTISLTFTIQNTGSQAVTLIGAVKQMSGSSLVNISSYSNTPVTLQPGASWTFSGSLFLAQTGSFTLKPVVKNPKLEARNSKQITMIQNPNFKNAVGCLTPNLFWRYNRVRI</sequence>
<evidence type="ECO:0000259" key="2">
    <source>
        <dbReference type="Pfam" id="PF13529"/>
    </source>
</evidence>
<dbReference type="Gene3D" id="3.90.70.10">
    <property type="entry name" value="Cysteine proteinases"/>
    <property type="match status" value="1"/>
</dbReference>
<feature type="signal peptide" evidence="1">
    <location>
        <begin position="1"/>
        <end position="23"/>
    </location>
</feature>
<gene>
    <name evidence="3" type="ORF">A2744_00145</name>
</gene>
<dbReference type="PANTHER" id="PTHR40524:SF1">
    <property type="entry name" value="PEPTIDASE C39-LIKE DOMAIN-CONTAINING PROTEIN"/>
    <property type="match status" value="1"/>
</dbReference>
<comment type="caution">
    <text evidence="3">The sequence shown here is derived from an EMBL/GenBank/DDBJ whole genome shotgun (WGS) entry which is preliminary data.</text>
</comment>
<keyword evidence="1" id="KW-0732">Signal</keyword>
<dbReference type="InterPro" id="IPR039564">
    <property type="entry name" value="Peptidase_C39-like"/>
</dbReference>
<dbReference type="Proteomes" id="UP000178240">
    <property type="component" value="Unassembled WGS sequence"/>
</dbReference>
<proteinExistence type="predicted"/>
<protein>
    <recommendedName>
        <fullName evidence="2">Peptidase C39-like domain-containing protein</fullName>
    </recommendedName>
</protein>
<evidence type="ECO:0000313" key="4">
    <source>
        <dbReference type="Proteomes" id="UP000178240"/>
    </source>
</evidence>
<organism evidence="3 4">
    <name type="scientific">Candidatus Buchananbacteria bacterium RIFCSPHIGHO2_01_FULL_44_11</name>
    <dbReference type="NCBI Taxonomy" id="1797535"/>
    <lineage>
        <taxon>Bacteria</taxon>
        <taxon>Candidatus Buchananiibacteriota</taxon>
    </lineage>
</organism>
<dbReference type="STRING" id="1797535.A2744_00145"/>
<dbReference type="Pfam" id="PF13529">
    <property type="entry name" value="Peptidase_C39_2"/>
    <property type="match status" value="1"/>
</dbReference>
<feature type="chain" id="PRO_5009581448" description="Peptidase C39-like domain-containing protein" evidence="1">
    <location>
        <begin position="24"/>
        <end position="572"/>
    </location>
</feature>
<accession>A0A1G1Y1R3</accession>
<evidence type="ECO:0000313" key="3">
    <source>
        <dbReference type="EMBL" id="OGY45776.1"/>
    </source>
</evidence>
<reference evidence="3 4" key="1">
    <citation type="journal article" date="2016" name="Nat. Commun.">
        <title>Thousands of microbial genomes shed light on interconnected biogeochemical processes in an aquifer system.</title>
        <authorList>
            <person name="Anantharaman K."/>
            <person name="Brown C.T."/>
            <person name="Hug L.A."/>
            <person name="Sharon I."/>
            <person name="Castelle C.J."/>
            <person name="Probst A.J."/>
            <person name="Thomas B.C."/>
            <person name="Singh A."/>
            <person name="Wilkins M.J."/>
            <person name="Karaoz U."/>
            <person name="Brodie E.L."/>
            <person name="Williams K.H."/>
            <person name="Hubbard S.S."/>
            <person name="Banfield J.F."/>
        </authorList>
    </citation>
    <scope>NUCLEOTIDE SEQUENCE [LARGE SCALE GENOMIC DNA]</scope>
</reference>
<dbReference type="PANTHER" id="PTHR40524">
    <property type="entry name" value="PEPTIDASE_C39_2 DOMAIN-CONTAINING PROTEIN"/>
    <property type="match status" value="1"/>
</dbReference>